<dbReference type="InterPro" id="IPR021005">
    <property type="entry name" value="Znf_CGNR"/>
</dbReference>
<dbReference type="Gene3D" id="1.10.3300.10">
    <property type="entry name" value="Jann2411-like domain"/>
    <property type="match status" value="1"/>
</dbReference>
<dbReference type="SUPFAM" id="SSF160904">
    <property type="entry name" value="Jann2411-like"/>
    <property type="match status" value="1"/>
</dbReference>
<organism evidence="2 3">
    <name type="scientific">Roseisolibacter agri</name>
    <dbReference type="NCBI Taxonomy" id="2014610"/>
    <lineage>
        <taxon>Bacteria</taxon>
        <taxon>Pseudomonadati</taxon>
        <taxon>Gemmatimonadota</taxon>
        <taxon>Gemmatimonadia</taxon>
        <taxon>Gemmatimonadales</taxon>
        <taxon>Gemmatimonadaceae</taxon>
        <taxon>Roseisolibacter</taxon>
    </lineage>
</organism>
<dbReference type="InterPro" id="IPR023286">
    <property type="entry name" value="ABATE_dom_sf"/>
</dbReference>
<evidence type="ECO:0000313" key="2">
    <source>
        <dbReference type="EMBL" id="GLC24136.1"/>
    </source>
</evidence>
<dbReference type="EMBL" id="BRXS01000001">
    <property type="protein sequence ID" value="GLC24136.1"/>
    <property type="molecule type" value="Genomic_DNA"/>
</dbReference>
<dbReference type="InterPro" id="IPR010852">
    <property type="entry name" value="ABATE"/>
</dbReference>
<evidence type="ECO:0000313" key="3">
    <source>
        <dbReference type="Proteomes" id="UP001161325"/>
    </source>
</evidence>
<accession>A0AA37Q6Y1</accession>
<dbReference type="Pfam" id="PF07336">
    <property type="entry name" value="ABATE"/>
    <property type="match status" value="1"/>
</dbReference>
<name>A0AA37Q6Y1_9BACT</name>
<dbReference type="AlphaFoldDB" id="A0AA37Q6Y1"/>
<dbReference type="PANTHER" id="PTHR35525:SF3">
    <property type="entry name" value="BLL6575 PROTEIN"/>
    <property type="match status" value="1"/>
</dbReference>
<protein>
    <recommendedName>
        <fullName evidence="1">Zinc finger CGNR domain-containing protein</fullName>
    </recommendedName>
</protein>
<comment type="caution">
    <text evidence="2">The sequence shown here is derived from an EMBL/GenBank/DDBJ whole genome shotgun (WGS) entry which is preliminary data.</text>
</comment>
<dbReference type="Proteomes" id="UP001161325">
    <property type="component" value="Unassembled WGS sequence"/>
</dbReference>
<keyword evidence="3" id="KW-1185">Reference proteome</keyword>
<feature type="domain" description="Zinc finger CGNR" evidence="1">
    <location>
        <begin position="198"/>
        <end position="241"/>
    </location>
</feature>
<dbReference type="Pfam" id="PF11706">
    <property type="entry name" value="zf-CGNR"/>
    <property type="match status" value="1"/>
</dbReference>
<gene>
    <name evidence="2" type="ORF">rosag_06490</name>
</gene>
<proteinExistence type="predicted"/>
<evidence type="ECO:0000259" key="1">
    <source>
        <dbReference type="Pfam" id="PF11706"/>
    </source>
</evidence>
<dbReference type="RefSeq" id="WP_284348584.1">
    <property type="nucleotide sequence ID" value="NZ_BRXS01000001.1"/>
</dbReference>
<reference evidence="2" key="1">
    <citation type="submission" date="2022-08" db="EMBL/GenBank/DDBJ databases">
        <title>Draft genome sequencing of Roseisolibacter agri AW1220.</title>
        <authorList>
            <person name="Tobiishi Y."/>
            <person name="Tonouchi A."/>
        </authorList>
    </citation>
    <scope>NUCLEOTIDE SEQUENCE</scope>
    <source>
        <strain evidence="2">AW1220</strain>
    </source>
</reference>
<sequence length="246" mass="26237">MATAPTLLAADVAPRALSPRAHVADVVLPPHAALRADASPAADGAARTAAPTWLAFVNTDDARRGDGGRRADVLLDFDVFVDWLQASDVLDAERAAGIRRRAYQQPAGAAASLVDARRVRAALRALAERGSASAKARGDALTEINRVLGRSAGTRRLEERADGGYARTFVTVGDAFAALMVPIVDSAAESLIAGELARVRRCADPRCARVFLDTTKNGRRRWCDMATCGNRAKAARHRARQHALPR</sequence>
<dbReference type="PANTHER" id="PTHR35525">
    <property type="entry name" value="BLL6575 PROTEIN"/>
    <property type="match status" value="1"/>
</dbReference>